<reference evidence="2 3" key="1">
    <citation type="journal article" date="2019" name="Nat. Ecol. Evol.">
        <title>Megaphylogeny resolves global patterns of mushroom evolution.</title>
        <authorList>
            <person name="Varga T."/>
            <person name="Krizsan K."/>
            <person name="Foldi C."/>
            <person name="Dima B."/>
            <person name="Sanchez-Garcia M."/>
            <person name="Sanchez-Ramirez S."/>
            <person name="Szollosi G.J."/>
            <person name="Szarkandi J.G."/>
            <person name="Papp V."/>
            <person name="Albert L."/>
            <person name="Andreopoulos W."/>
            <person name="Angelini C."/>
            <person name="Antonin V."/>
            <person name="Barry K.W."/>
            <person name="Bougher N.L."/>
            <person name="Buchanan P."/>
            <person name="Buyck B."/>
            <person name="Bense V."/>
            <person name="Catcheside P."/>
            <person name="Chovatia M."/>
            <person name="Cooper J."/>
            <person name="Damon W."/>
            <person name="Desjardin D."/>
            <person name="Finy P."/>
            <person name="Geml J."/>
            <person name="Haridas S."/>
            <person name="Hughes K."/>
            <person name="Justo A."/>
            <person name="Karasinski D."/>
            <person name="Kautmanova I."/>
            <person name="Kiss B."/>
            <person name="Kocsube S."/>
            <person name="Kotiranta H."/>
            <person name="LaButti K.M."/>
            <person name="Lechner B.E."/>
            <person name="Liimatainen K."/>
            <person name="Lipzen A."/>
            <person name="Lukacs Z."/>
            <person name="Mihaltcheva S."/>
            <person name="Morgado L.N."/>
            <person name="Niskanen T."/>
            <person name="Noordeloos M.E."/>
            <person name="Ohm R.A."/>
            <person name="Ortiz-Santana B."/>
            <person name="Ovrebo C."/>
            <person name="Racz N."/>
            <person name="Riley R."/>
            <person name="Savchenko A."/>
            <person name="Shiryaev A."/>
            <person name="Soop K."/>
            <person name="Spirin V."/>
            <person name="Szebenyi C."/>
            <person name="Tomsovsky M."/>
            <person name="Tulloss R.E."/>
            <person name="Uehling J."/>
            <person name="Grigoriev I.V."/>
            <person name="Vagvolgyi C."/>
            <person name="Papp T."/>
            <person name="Martin F.M."/>
            <person name="Miettinen O."/>
            <person name="Hibbett D.S."/>
            <person name="Nagy L.G."/>
        </authorList>
    </citation>
    <scope>NUCLEOTIDE SEQUENCE [LARGE SCALE GENOMIC DNA]</scope>
    <source>
        <strain evidence="2 3">CBS 962.96</strain>
    </source>
</reference>
<dbReference type="AlphaFoldDB" id="A0A4S8LT05"/>
<proteinExistence type="predicted"/>
<dbReference type="Proteomes" id="UP000297245">
    <property type="component" value="Unassembled WGS sequence"/>
</dbReference>
<gene>
    <name evidence="2" type="ORF">K435DRAFT_800320</name>
</gene>
<evidence type="ECO:0000313" key="2">
    <source>
        <dbReference type="EMBL" id="THU92647.1"/>
    </source>
</evidence>
<feature type="compositionally biased region" description="Basic and acidic residues" evidence="1">
    <location>
        <begin position="76"/>
        <end position="85"/>
    </location>
</feature>
<feature type="compositionally biased region" description="Basic and acidic residues" evidence="1">
    <location>
        <begin position="127"/>
        <end position="136"/>
    </location>
</feature>
<accession>A0A4S8LT05</accession>
<protein>
    <submittedName>
        <fullName evidence="2">Uncharacterized protein</fullName>
    </submittedName>
</protein>
<feature type="region of interest" description="Disordered" evidence="1">
    <location>
        <begin position="64"/>
        <end position="141"/>
    </location>
</feature>
<keyword evidence="3" id="KW-1185">Reference proteome</keyword>
<evidence type="ECO:0000256" key="1">
    <source>
        <dbReference type="SAM" id="MobiDB-lite"/>
    </source>
</evidence>
<sequence length="339" mass="37155">MSTDNCAVGPDGKLLDASQITWTYDPDPSVLPGAVSSSATMSQSTLVPNAFDVLISNGRAQASTIAGQRRSNRVRCPTEKLREGQSNKSNKRKASPESNHHVVSRKMDDDYTVQPDSEVLDATDVETSDKESKVDSGDESDGSIQFLDYEKMKAIGVNDAAVIISKASRTQDIYLVFEKMDFASPDTNVTQVGHMCNICRKKELPVKSCFFTGRVLSLRRHIARNRDHYAVYKDLCEKGGITMNTTAIPQSSGELSKQILDPTIKLAYATEKWHPTWVDIGKTVLECEFDKYYIPPHHESNINNGTSSSSSAAASSGFGRGWMIASIQDMLRADAVVTG</sequence>
<feature type="compositionally biased region" description="Basic and acidic residues" evidence="1">
    <location>
        <begin position="94"/>
        <end position="109"/>
    </location>
</feature>
<dbReference type="OrthoDB" id="3037592at2759"/>
<dbReference type="EMBL" id="ML179272">
    <property type="protein sequence ID" value="THU92647.1"/>
    <property type="molecule type" value="Genomic_DNA"/>
</dbReference>
<evidence type="ECO:0000313" key="3">
    <source>
        <dbReference type="Proteomes" id="UP000297245"/>
    </source>
</evidence>
<organism evidence="2 3">
    <name type="scientific">Dendrothele bispora (strain CBS 962.96)</name>
    <dbReference type="NCBI Taxonomy" id="1314807"/>
    <lineage>
        <taxon>Eukaryota</taxon>
        <taxon>Fungi</taxon>
        <taxon>Dikarya</taxon>
        <taxon>Basidiomycota</taxon>
        <taxon>Agaricomycotina</taxon>
        <taxon>Agaricomycetes</taxon>
        <taxon>Agaricomycetidae</taxon>
        <taxon>Agaricales</taxon>
        <taxon>Agaricales incertae sedis</taxon>
        <taxon>Dendrothele</taxon>
    </lineage>
</organism>
<name>A0A4S8LT05_DENBC</name>